<sequence>MYAKVDSSWLEIGTSHPGVFVRDHGRLGQIVSELTRPSQQFPFLSVFLGGKKKDDVLQGLFPHNNIRRTRPHSSIGLRCETLSAETSEPIMFADGDVTGAPAWPRQVHPVPDDHPVQCRPAVALPNVYTRLIFPFTHLVFMIVADFDELMSAAQFLVSCISIGPTTTLPRAVRPKVVIFLGTDGPQSQVQAEPHIAQFYREINQPDVTRRFECFSTVNVTFLDYSLPAAIRYDRLRDSIKAQRIAVTDIRRGHRSDFNARHLVALFQSALVGMGVTPGDLFDFARATRHDRPVPVGLSHHVSHFLKAGVQSDCSLDALISAVASALLIDHYVPDMMLLDPLGVFSELYRPFVAEGVWNCRGLGLGRSTNEITALVQEEFVKGFYLLLASPNLSSVAFRKQTLLSLSHELSIVKSHTICLYCLVRSAQHSRSCHHGLCDICAQLFGSPVVGVEYRFEMSTCLLCPSSESLTIDVLPPTMNPTVLAIDGGGVRGVIPLEYLLLVQESLGPGCKVQDLIDLGIGPSSGGLIILGLIGMGWEVSTCIQMFDRLARRIFHERRTPALSWLPRLVFGKNSALGTLVQWLSWFFHDSCYDGQIFDASLREAFPEDRRIFGDTGHRKLNHSWAKFAVVATNIAKETRSYIFGNFNADDWIVDERHEYELFRATHVEDEPLIWEAARATAAAPFYFSTADLGSKGTFQDGGLNDNFAADIARRVARRIWPSRPLVTRLVSIGTGMTPAPEGEPAKFHHVFRNGFLQRGYAAFMSQMDTTAKWLKMRNELDESARQDYLRLDVSLSDIPCTIDNASLMDDYRNLVIRQPGASCTAREVAMALLAGRFYFVVHRTTDKVSDAEYKCWYGVIRCKGPVKEILGALQRLQPEPLGFSTDTDHLGRLGGTEDICSTCGRYCRPVTLLVRHDDEILNVYLRINRQRRWRISGFPSTLATFAKVQRLDGPFGRPDHGLPPSVSCSICDRGTDGLQGKRRRGTLSTEEGAKKGSVLWILVTSSCKSEDLSFFGLARM</sequence>
<keyword evidence="3 7" id="KW-0378">Hydrolase</keyword>
<name>A0ABR4FL99_9EURO</name>
<feature type="active site" description="Nucleophile" evidence="7">
    <location>
        <position position="523"/>
    </location>
</feature>
<dbReference type="Proteomes" id="UP001610563">
    <property type="component" value="Unassembled WGS sequence"/>
</dbReference>
<dbReference type="PROSITE" id="PS51635">
    <property type="entry name" value="PNPLA"/>
    <property type="match status" value="1"/>
</dbReference>
<comment type="caution">
    <text evidence="9">The sequence shown here is derived from an EMBL/GenBank/DDBJ whole genome shotgun (WGS) entry which is preliminary data.</text>
</comment>
<accession>A0ABR4FL99</accession>
<evidence type="ECO:0000256" key="2">
    <source>
        <dbReference type="ARBA" id="ARBA00022771"/>
    </source>
</evidence>
<feature type="active site" description="Proton acceptor" evidence="7">
    <location>
        <position position="700"/>
    </location>
</feature>
<protein>
    <submittedName>
        <fullName evidence="9">Patatin-like phospholipase</fullName>
    </submittedName>
</protein>
<keyword evidence="6 7" id="KW-0443">Lipid metabolism</keyword>
<evidence type="ECO:0000256" key="6">
    <source>
        <dbReference type="ARBA" id="ARBA00023098"/>
    </source>
</evidence>
<dbReference type="InterPro" id="IPR002641">
    <property type="entry name" value="PNPLA_dom"/>
</dbReference>
<dbReference type="Pfam" id="PF01734">
    <property type="entry name" value="Patatin"/>
    <property type="match status" value="1"/>
</dbReference>
<dbReference type="CDD" id="cd07199">
    <property type="entry name" value="Pat17_PNPLA8_PNPLA9_like"/>
    <property type="match status" value="1"/>
</dbReference>
<feature type="short sequence motif" description="GXSXG" evidence="7">
    <location>
        <begin position="521"/>
        <end position="525"/>
    </location>
</feature>
<dbReference type="PANTHER" id="PTHR24185:SF1">
    <property type="entry name" value="CALCIUM-INDEPENDENT PHOSPHOLIPASE A2-GAMMA"/>
    <property type="match status" value="1"/>
</dbReference>
<evidence type="ECO:0000313" key="10">
    <source>
        <dbReference type="Proteomes" id="UP001610563"/>
    </source>
</evidence>
<evidence type="ECO:0000256" key="3">
    <source>
        <dbReference type="ARBA" id="ARBA00022801"/>
    </source>
</evidence>
<keyword evidence="5 7" id="KW-0442">Lipid degradation</keyword>
<keyword evidence="1" id="KW-0479">Metal-binding</keyword>
<dbReference type="PANTHER" id="PTHR24185">
    <property type="entry name" value="CALCIUM-INDEPENDENT PHOSPHOLIPASE A2-GAMMA"/>
    <property type="match status" value="1"/>
</dbReference>
<evidence type="ECO:0000313" key="9">
    <source>
        <dbReference type="EMBL" id="KAL2783808.1"/>
    </source>
</evidence>
<evidence type="ECO:0000256" key="7">
    <source>
        <dbReference type="PROSITE-ProRule" id="PRU01161"/>
    </source>
</evidence>
<evidence type="ECO:0000256" key="5">
    <source>
        <dbReference type="ARBA" id="ARBA00022963"/>
    </source>
</evidence>
<feature type="short sequence motif" description="GXGXXG" evidence="7">
    <location>
        <begin position="487"/>
        <end position="492"/>
    </location>
</feature>
<feature type="domain" description="PNPLA" evidence="8">
    <location>
        <begin position="483"/>
        <end position="713"/>
    </location>
</feature>
<dbReference type="PROSITE" id="PS00518">
    <property type="entry name" value="ZF_RING_1"/>
    <property type="match status" value="1"/>
</dbReference>
<gene>
    <name evidence="9" type="ORF">BJX66DRAFT_114984</name>
</gene>
<keyword evidence="2" id="KW-0863">Zinc-finger</keyword>
<dbReference type="EMBL" id="JBFTWV010000210">
    <property type="protein sequence ID" value="KAL2783808.1"/>
    <property type="molecule type" value="Genomic_DNA"/>
</dbReference>
<reference evidence="9 10" key="1">
    <citation type="submission" date="2024-07" db="EMBL/GenBank/DDBJ databases">
        <title>Section-level genome sequencing and comparative genomics of Aspergillus sections Usti and Cavernicolus.</title>
        <authorList>
            <consortium name="Lawrence Berkeley National Laboratory"/>
            <person name="Nybo J.L."/>
            <person name="Vesth T.C."/>
            <person name="Theobald S."/>
            <person name="Frisvad J.C."/>
            <person name="Larsen T.O."/>
            <person name="Kjaerboelling I."/>
            <person name="Rothschild-Mancinelli K."/>
            <person name="Lyhne E.K."/>
            <person name="Kogle M.E."/>
            <person name="Barry K."/>
            <person name="Clum A."/>
            <person name="Na H."/>
            <person name="Ledsgaard L."/>
            <person name="Lin J."/>
            <person name="Lipzen A."/>
            <person name="Kuo A."/>
            <person name="Riley R."/>
            <person name="Mondo S."/>
            <person name="Labutti K."/>
            <person name="Haridas S."/>
            <person name="Pangalinan J."/>
            <person name="Salamov A.A."/>
            <person name="Simmons B.A."/>
            <person name="Magnuson J.K."/>
            <person name="Chen J."/>
            <person name="Drula E."/>
            <person name="Henrissat B."/>
            <person name="Wiebenga A."/>
            <person name="Lubbers R.J."/>
            <person name="Gomes A.C."/>
            <person name="Makela M.R."/>
            <person name="Stajich J."/>
            <person name="Grigoriev I.V."/>
            <person name="Mortensen U.H."/>
            <person name="De Vries R.P."/>
            <person name="Baker S.E."/>
            <person name="Andersen M.R."/>
        </authorList>
    </citation>
    <scope>NUCLEOTIDE SEQUENCE [LARGE SCALE GENOMIC DNA]</scope>
    <source>
        <strain evidence="9 10">CBS 209.92</strain>
    </source>
</reference>
<organism evidence="9 10">
    <name type="scientific">Aspergillus keveii</name>
    <dbReference type="NCBI Taxonomy" id="714993"/>
    <lineage>
        <taxon>Eukaryota</taxon>
        <taxon>Fungi</taxon>
        <taxon>Dikarya</taxon>
        <taxon>Ascomycota</taxon>
        <taxon>Pezizomycotina</taxon>
        <taxon>Eurotiomycetes</taxon>
        <taxon>Eurotiomycetidae</taxon>
        <taxon>Eurotiales</taxon>
        <taxon>Aspergillaceae</taxon>
        <taxon>Aspergillus</taxon>
        <taxon>Aspergillus subgen. Nidulantes</taxon>
    </lineage>
</organism>
<dbReference type="SUPFAM" id="SSF52151">
    <property type="entry name" value="FabD/lysophospholipase-like"/>
    <property type="match status" value="1"/>
</dbReference>
<proteinExistence type="predicted"/>
<keyword evidence="10" id="KW-1185">Reference proteome</keyword>
<keyword evidence="4" id="KW-0862">Zinc</keyword>
<dbReference type="InterPro" id="IPR016035">
    <property type="entry name" value="Acyl_Trfase/lysoPLipase"/>
</dbReference>
<feature type="short sequence motif" description="DGA/G" evidence="7">
    <location>
        <begin position="700"/>
        <end position="702"/>
    </location>
</feature>
<evidence type="ECO:0000259" key="8">
    <source>
        <dbReference type="PROSITE" id="PS51635"/>
    </source>
</evidence>
<evidence type="ECO:0000256" key="4">
    <source>
        <dbReference type="ARBA" id="ARBA00022833"/>
    </source>
</evidence>
<dbReference type="Gene3D" id="3.40.1090.10">
    <property type="entry name" value="Cytosolic phospholipase A2 catalytic domain"/>
    <property type="match status" value="1"/>
</dbReference>
<evidence type="ECO:0000256" key="1">
    <source>
        <dbReference type="ARBA" id="ARBA00022723"/>
    </source>
</evidence>
<dbReference type="InterPro" id="IPR017907">
    <property type="entry name" value="Znf_RING_CS"/>
</dbReference>